<dbReference type="SUPFAM" id="SSF57850">
    <property type="entry name" value="RING/U-box"/>
    <property type="match status" value="1"/>
</dbReference>
<dbReference type="Gene3D" id="3.30.40.10">
    <property type="entry name" value="Zinc/RING finger domain, C3HC4 (zinc finger)"/>
    <property type="match status" value="1"/>
</dbReference>
<dbReference type="OrthoDB" id="8062037at2759"/>
<reference evidence="2 3" key="1">
    <citation type="submission" date="2017-12" db="EMBL/GenBank/DDBJ databases">
        <title>Gene loss provides genomic basis for host adaptation in cereal stripe rust fungi.</title>
        <authorList>
            <person name="Xia C."/>
        </authorList>
    </citation>
    <scope>NUCLEOTIDE SEQUENCE [LARGE SCALE GENOMIC DNA]</scope>
    <source>
        <strain evidence="2 3">93TX-2</strain>
    </source>
</reference>
<gene>
    <name evidence="2" type="ORF">PSHT_15268</name>
</gene>
<name>A0A2S4UFW5_9BASI</name>
<protein>
    <recommendedName>
        <fullName evidence="4">RING-type domain-containing protein</fullName>
    </recommendedName>
</protein>
<keyword evidence="3" id="KW-1185">Reference proteome</keyword>
<evidence type="ECO:0000256" key="1">
    <source>
        <dbReference type="SAM" id="MobiDB-lite"/>
    </source>
</evidence>
<proteinExistence type="predicted"/>
<evidence type="ECO:0000313" key="3">
    <source>
        <dbReference type="Proteomes" id="UP000238274"/>
    </source>
</evidence>
<accession>A0A2S4UFW5</accession>
<dbReference type="InterPro" id="IPR013083">
    <property type="entry name" value="Znf_RING/FYVE/PHD"/>
</dbReference>
<dbReference type="AlphaFoldDB" id="A0A2S4UFW5"/>
<feature type="compositionally biased region" description="Polar residues" evidence="1">
    <location>
        <begin position="51"/>
        <end position="64"/>
    </location>
</feature>
<dbReference type="VEuPathDB" id="FungiDB:PSHT_15268"/>
<evidence type="ECO:0008006" key="4">
    <source>
        <dbReference type="Google" id="ProtNLM"/>
    </source>
</evidence>
<dbReference type="VEuPathDB" id="FungiDB:PSTT_11133"/>
<feature type="compositionally biased region" description="Polar residues" evidence="1">
    <location>
        <begin position="28"/>
        <end position="40"/>
    </location>
</feature>
<feature type="region of interest" description="Disordered" evidence="1">
    <location>
        <begin position="1"/>
        <end position="73"/>
    </location>
</feature>
<dbReference type="Proteomes" id="UP000238274">
    <property type="component" value="Unassembled WGS sequence"/>
</dbReference>
<reference evidence="3" key="3">
    <citation type="journal article" date="2018" name="Mol. Plant Microbe Interact.">
        <title>Genome sequence resources for the wheat stripe rust pathogen (Puccinia striiformis f. sp. tritici) and the barley stripe rust pathogen (Puccinia striiformis f. sp. hordei).</title>
        <authorList>
            <person name="Xia C."/>
            <person name="Wang M."/>
            <person name="Yin C."/>
            <person name="Cornejo O.E."/>
            <person name="Hulbert S.H."/>
            <person name="Chen X."/>
        </authorList>
    </citation>
    <scope>NUCLEOTIDE SEQUENCE [LARGE SCALE GENOMIC DNA]</scope>
    <source>
        <strain evidence="3">93TX-2</strain>
    </source>
</reference>
<organism evidence="2 3">
    <name type="scientific">Puccinia striiformis</name>
    <dbReference type="NCBI Taxonomy" id="27350"/>
    <lineage>
        <taxon>Eukaryota</taxon>
        <taxon>Fungi</taxon>
        <taxon>Dikarya</taxon>
        <taxon>Basidiomycota</taxon>
        <taxon>Pucciniomycotina</taxon>
        <taxon>Pucciniomycetes</taxon>
        <taxon>Pucciniales</taxon>
        <taxon>Pucciniaceae</taxon>
        <taxon>Puccinia</taxon>
    </lineage>
</organism>
<dbReference type="EMBL" id="PKSM01000379">
    <property type="protein sequence ID" value="POV96195.1"/>
    <property type="molecule type" value="Genomic_DNA"/>
</dbReference>
<reference evidence="3" key="2">
    <citation type="journal article" date="2018" name="BMC Genomics">
        <title>Genomic insights into host adaptation between the wheat stripe rust pathogen (Puccinia striiformis f. sp. tritici) and the barley stripe rust pathogen (Puccinia striiformis f. sp. hordei).</title>
        <authorList>
            <person name="Xia C."/>
            <person name="Wang M."/>
            <person name="Yin C."/>
            <person name="Cornejo O.E."/>
            <person name="Hulbert S.H."/>
            <person name="Chen X."/>
        </authorList>
    </citation>
    <scope>NUCLEOTIDE SEQUENCE [LARGE SCALE GENOMIC DNA]</scope>
    <source>
        <strain evidence="3">93TX-2</strain>
    </source>
</reference>
<comment type="caution">
    <text evidence="2">The sequence shown here is derived from an EMBL/GenBank/DDBJ whole genome shotgun (WGS) entry which is preliminary data.</text>
</comment>
<evidence type="ECO:0000313" key="2">
    <source>
        <dbReference type="EMBL" id="POV96195.1"/>
    </source>
</evidence>
<sequence length="288" mass="31222">MNRTSIPGDLNDAEDPSGSSHITHHQDVQNPELSPSPSDHVTTRDSEITGADSSSETPAANNGQPLPHGRASRRASQIPELADLFAALGSSPVATTSNATIGTGNEDTSPVASTANAIIETDHEDNVRTDVVGDLNAELEDFEEPGDEPLRPTVDPSADNQLRVENFFRDLEDVLHLMNPAHPSVPRTLADHEIQALLDELETTTIGPLPDNSDGEAARCSICLEDDAEGDVLLVLRCHASHHFHRECLQVSHHTPVRRRFSLLQHHSDHCATLFAELFAGQRHLSLV</sequence>